<gene>
    <name evidence="1" type="ORF">F0U60_11045</name>
</gene>
<dbReference type="Proteomes" id="UP001611383">
    <property type="component" value="Chromosome"/>
</dbReference>
<protein>
    <submittedName>
        <fullName evidence="1">Uncharacterized protein</fullName>
    </submittedName>
</protein>
<dbReference type="RefSeq" id="WP_395817665.1">
    <property type="nucleotide sequence ID" value="NZ_CP043494.1"/>
</dbReference>
<name>A0ABY9WLS4_9BACT</name>
<evidence type="ECO:0000313" key="2">
    <source>
        <dbReference type="Proteomes" id="UP001611383"/>
    </source>
</evidence>
<reference evidence="1 2" key="1">
    <citation type="submission" date="2019-08" db="EMBL/GenBank/DDBJ databases">
        <title>Archangium and Cystobacter genomes.</title>
        <authorList>
            <person name="Chen I.-C.K."/>
            <person name="Wielgoss S."/>
        </authorList>
    </citation>
    <scope>NUCLEOTIDE SEQUENCE [LARGE SCALE GENOMIC DNA]</scope>
    <source>
        <strain evidence="1 2">Cbm 6</strain>
    </source>
</reference>
<keyword evidence="2" id="KW-1185">Reference proteome</keyword>
<proteinExistence type="predicted"/>
<evidence type="ECO:0000313" key="1">
    <source>
        <dbReference type="EMBL" id="WNG44570.1"/>
    </source>
</evidence>
<sequence length="446" mass="51397">MKLLTLQDLNVEDSLRLFFDGAFNPHAELERELEPFLQALEKYAVEWMPNLVEGKRRRKYSRTAVWKALEETRDEYSSIIGIYRTTSPAVALTLNLGLTHRRPELGTSLEVQPLSFFAEAERCRKFVEMVRVWASRYPVPYAAAHSMADDQLSGAPYFGRDDETTRRDGFDKVYEVCWLNVFGPKLVETVGRERMLSTPAHRVEELPNGSVLLVTWPTAADFATEDARQAQARALVHLRPDLDFTTVLRTLRERSATLAPVEPHFHPDVAPLLSRVVDDFAISKRQRKIAELNDWQPPEPDEWLPAESALLPDVNDQDLVRRYYATLSEHLVALLHSKVPSVFKETPESLTEVDAHFWLENFPEVFERKNIDEHAVPAVGAYLGQVLVRNLGGQWIPRKKLGEAQVLVGQRVWLPMVRARRYMRSRQSLLDYSLTRLYREAERHRS</sequence>
<organism evidence="1 2">
    <name type="scientific">Archangium minus</name>
    <dbReference type="NCBI Taxonomy" id="83450"/>
    <lineage>
        <taxon>Bacteria</taxon>
        <taxon>Pseudomonadati</taxon>
        <taxon>Myxococcota</taxon>
        <taxon>Myxococcia</taxon>
        <taxon>Myxococcales</taxon>
        <taxon>Cystobacterineae</taxon>
        <taxon>Archangiaceae</taxon>
        <taxon>Archangium</taxon>
    </lineage>
</organism>
<dbReference type="EMBL" id="CP043494">
    <property type="protein sequence ID" value="WNG44570.1"/>
    <property type="molecule type" value="Genomic_DNA"/>
</dbReference>
<accession>A0ABY9WLS4</accession>